<dbReference type="Proteomes" id="UP000006591">
    <property type="component" value="Chromosome 1"/>
</dbReference>
<dbReference type="EnsemblPlants" id="ONIVA01G38700.6">
    <property type="protein sequence ID" value="ONIVA01G38700.6"/>
    <property type="gene ID" value="ONIVA01G38700"/>
</dbReference>
<feature type="region of interest" description="Disordered" evidence="1">
    <location>
        <begin position="1"/>
        <end position="60"/>
    </location>
</feature>
<reference evidence="2" key="1">
    <citation type="submission" date="2015-04" db="UniProtKB">
        <authorList>
            <consortium name="EnsemblPlants"/>
        </authorList>
    </citation>
    <scope>IDENTIFICATION</scope>
    <source>
        <strain evidence="2">SL10</strain>
    </source>
</reference>
<dbReference type="AlphaFoldDB" id="A0A0E0FUF4"/>
<sequence>MERRRRRYDIASDIGPPNYLRQRREGRGSDESCMARPTPTPTLARPTPRDSIRTPTPTHFRRSRVDNHLSFKLPVAAAPSVYADTAKGRVVCPEQRAARWVAGWQAPLRTECNTKALLTVWGLGIG</sequence>
<protein>
    <submittedName>
        <fullName evidence="2">Uncharacterized protein</fullName>
    </submittedName>
</protein>
<dbReference type="HOGENOM" id="CLU_175863_0_0_1"/>
<keyword evidence="3" id="KW-1185">Reference proteome</keyword>
<evidence type="ECO:0000256" key="1">
    <source>
        <dbReference type="SAM" id="MobiDB-lite"/>
    </source>
</evidence>
<dbReference type="Gramene" id="ONIVA01G38700.6">
    <property type="protein sequence ID" value="ONIVA01G38700.6"/>
    <property type="gene ID" value="ONIVA01G38700"/>
</dbReference>
<organism evidence="2">
    <name type="scientific">Oryza nivara</name>
    <name type="common">Indian wild rice</name>
    <name type="synonym">Oryza sativa f. spontanea</name>
    <dbReference type="NCBI Taxonomy" id="4536"/>
    <lineage>
        <taxon>Eukaryota</taxon>
        <taxon>Viridiplantae</taxon>
        <taxon>Streptophyta</taxon>
        <taxon>Embryophyta</taxon>
        <taxon>Tracheophyta</taxon>
        <taxon>Spermatophyta</taxon>
        <taxon>Magnoliopsida</taxon>
        <taxon>Liliopsida</taxon>
        <taxon>Poales</taxon>
        <taxon>Poaceae</taxon>
        <taxon>BOP clade</taxon>
        <taxon>Oryzoideae</taxon>
        <taxon>Oryzeae</taxon>
        <taxon>Oryzinae</taxon>
        <taxon>Oryza</taxon>
    </lineage>
</organism>
<dbReference type="OMA" id="RWVAGWQ"/>
<proteinExistence type="predicted"/>
<evidence type="ECO:0000313" key="3">
    <source>
        <dbReference type="Proteomes" id="UP000006591"/>
    </source>
</evidence>
<feature type="compositionally biased region" description="Low complexity" evidence="1">
    <location>
        <begin position="35"/>
        <end position="46"/>
    </location>
</feature>
<name>A0A0E0FUF4_ORYNI</name>
<accession>A0A0E0FUF4</accession>
<reference evidence="2" key="2">
    <citation type="submission" date="2018-04" db="EMBL/GenBank/DDBJ databases">
        <title>OnivRS2 (Oryza nivara Reference Sequence Version 2).</title>
        <authorList>
            <person name="Zhang J."/>
            <person name="Kudrna D."/>
            <person name="Lee S."/>
            <person name="Talag J."/>
            <person name="Rajasekar S."/>
            <person name="Welchert J."/>
            <person name="Hsing Y.-I."/>
            <person name="Wing R.A."/>
        </authorList>
    </citation>
    <scope>NUCLEOTIDE SEQUENCE [LARGE SCALE GENOMIC DNA]</scope>
</reference>
<evidence type="ECO:0000313" key="2">
    <source>
        <dbReference type="EnsemblPlants" id="ONIVA01G38700.6"/>
    </source>
</evidence>